<evidence type="ECO:0000313" key="4">
    <source>
        <dbReference type="Proteomes" id="UP000176445"/>
    </source>
</evidence>
<comment type="caution">
    <text evidence="3">The sequence shown here is derived from an EMBL/GenBank/DDBJ whole genome shotgun (WGS) entry which is preliminary data.</text>
</comment>
<organism evidence="3 4">
    <name type="scientific">Candidatus Kaiserbacteria bacterium RIFCSPHIGHO2_01_FULL_54_36b</name>
    <dbReference type="NCBI Taxonomy" id="1798483"/>
    <lineage>
        <taxon>Bacteria</taxon>
        <taxon>Candidatus Kaiseribacteriota</taxon>
    </lineage>
</organism>
<name>A0A1F6CRQ5_9BACT</name>
<dbReference type="EMBL" id="MFKW01000016">
    <property type="protein sequence ID" value="OGG51770.1"/>
    <property type="molecule type" value="Genomic_DNA"/>
</dbReference>
<evidence type="ECO:0000259" key="2">
    <source>
        <dbReference type="Pfam" id="PF00931"/>
    </source>
</evidence>
<dbReference type="InterPro" id="IPR011990">
    <property type="entry name" value="TPR-like_helical_dom_sf"/>
</dbReference>
<dbReference type="Pfam" id="PF00931">
    <property type="entry name" value="NB-ARC"/>
    <property type="match status" value="1"/>
</dbReference>
<dbReference type="InterPro" id="IPR027417">
    <property type="entry name" value="P-loop_NTPase"/>
</dbReference>
<dbReference type="SUPFAM" id="SSF52540">
    <property type="entry name" value="P-loop containing nucleoside triphosphate hydrolases"/>
    <property type="match status" value="1"/>
</dbReference>
<feature type="region of interest" description="Disordered" evidence="1">
    <location>
        <begin position="1"/>
        <end position="22"/>
    </location>
</feature>
<dbReference type="SUPFAM" id="SSF48452">
    <property type="entry name" value="TPR-like"/>
    <property type="match status" value="1"/>
</dbReference>
<dbReference type="Proteomes" id="UP000176445">
    <property type="component" value="Unassembled WGS sequence"/>
</dbReference>
<dbReference type="InterPro" id="IPR002182">
    <property type="entry name" value="NB-ARC"/>
</dbReference>
<proteinExistence type="predicted"/>
<protein>
    <recommendedName>
        <fullName evidence="2">NB-ARC domain-containing protein</fullName>
    </recommendedName>
</protein>
<gene>
    <name evidence="3" type="ORF">A2704_01985</name>
</gene>
<dbReference type="PANTHER" id="PTHR47691">
    <property type="entry name" value="REGULATOR-RELATED"/>
    <property type="match status" value="1"/>
</dbReference>
<evidence type="ECO:0000313" key="3">
    <source>
        <dbReference type="EMBL" id="OGG51770.1"/>
    </source>
</evidence>
<feature type="domain" description="NB-ARC" evidence="2">
    <location>
        <begin position="55"/>
        <end position="229"/>
    </location>
</feature>
<dbReference type="Gene3D" id="1.25.40.10">
    <property type="entry name" value="Tetratricopeptide repeat domain"/>
    <property type="match status" value="1"/>
</dbReference>
<dbReference type="Gene3D" id="3.40.50.300">
    <property type="entry name" value="P-loop containing nucleotide triphosphate hydrolases"/>
    <property type="match status" value="1"/>
</dbReference>
<reference evidence="3 4" key="1">
    <citation type="journal article" date="2016" name="Nat. Commun.">
        <title>Thousands of microbial genomes shed light on interconnected biogeochemical processes in an aquifer system.</title>
        <authorList>
            <person name="Anantharaman K."/>
            <person name="Brown C.T."/>
            <person name="Hug L.A."/>
            <person name="Sharon I."/>
            <person name="Castelle C.J."/>
            <person name="Probst A.J."/>
            <person name="Thomas B.C."/>
            <person name="Singh A."/>
            <person name="Wilkins M.J."/>
            <person name="Karaoz U."/>
            <person name="Brodie E.L."/>
            <person name="Williams K.H."/>
            <person name="Hubbard S.S."/>
            <person name="Banfield J.F."/>
        </authorList>
    </citation>
    <scope>NUCLEOTIDE SEQUENCE [LARGE SCALE GENOMIC DNA]</scope>
</reference>
<sequence>MAEKDIHTQGGRYAEGDDRSTNLTLHQHTSVSSKKVVLLPNRTPYNTTHLVGRQSYVKEIIYALEHERPYLITLTGIGGVGKSSIAYFVCEKLKAANSFEYIVWISAKETLLTTQGIGSLKPELTGLDELLSKIVISSGLETRENFEQLPTSEKSKVAHTYMGLAPFLVVLDNLETIRFDKEISHFLENIPAPSKALITTRESKLTGEKIINIKEMDNEEAIDLLRQEAQILNAKELKNLSQVQASKLVEAFGRIPLAITLLAAFSAEKRSLGKIIDDVKSLDDKTKIIDFCFSEVYQTLSDIERRIFLSLVIIDDKGLRTPAVVIRMNSGDGTKYSEQDIEKSISRLERISWIFQEDVQGTVVYDMLPLTHIFGTSLLRENLGVATQIRERYAAVLVNRKTAKEVQKQYEYLYRRLDAKSEQERSAVFLSQVAVMEGERGQYKKALETIESAISASPAMSYLHKVKADLTWKIGDLDKARDLYLQSYKLGGKKNILILRQLVFLEKEAQHFSKMREYAIEYLKSREDQRILQILAVSTSADLRDYRQAESYFKRALHINPETLGERHHNVTTCHAMATNYLQWAKHTIDAAQKRQFAEKGIKLCRDAILLEPENMRCIELRTELEEFLGPAWGR</sequence>
<evidence type="ECO:0000256" key="1">
    <source>
        <dbReference type="SAM" id="MobiDB-lite"/>
    </source>
</evidence>
<accession>A0A1F6CRQ5</accession>
<dbReference type="GO" id="GO:0043531">
    <property type="term" value="F:ADP binding"/>
    <property type="evidence" value="ECO:0007669"/>
    <property type="project" value="InterPro"/>
</dbReference>
<dbReference type="AlphaFoldDB" id="A0A1F6CRQ5"/>
<dbReference type="PANTHER" id="PTHR47691:SF3">
    <property type="entry name" value="HTH-TYPE TRANSCRIPTIONAL REGULATOR RV0890C-RELATED"/>
    <property type="match status" value="1"/>
</dbReference>